<name>A9UTU4_MONBE</name>
<keyword evidence="4" id="KW-1185">Reference proteome</keyword>
<dbReference type="RefSeq" id="XP_001743976.1">
    <property type="nucleotide sequence ID" value="XM_001743924.1"/>
</dbReference>
<dbReference type="GeneID" id="5889084"/>
<dbReference type="InParanoid" id="A9UTU4"/>
<accession>A9UTU4</accession>
<dbReference type="NCBIfam" id="NF033679">
    <property type="entry name" value="DNRLRE_dom"/>
    <property type="match status" value="1"/>
</dbReference>
<sequence length="335" mass="35976">MAAQTRSLVGWWVSSRSARWPRALLGPLFLLLSLLNVGHGMHAKPTQVLNALAKDNTLCYGSGLANGRAESIFVGVSGQDQAHRGLLQFAPTLHAAPPGSVLRNVTLSLYVLQAGSTAPTQVSLHRVQQPWGEGTSQASGGECAPATADDATWSYTYYGNRTRWQTPGGDFDPSPLVNLTLTAANQFYNFSSPALSALVNDWLTGQQPNFGLLLKQQNESLPGLARKFASKDAADVNVQPRVLLSFLLVSPTSHPCACPCPTLTKLHPAQCPKGHPAAQLTALHASPRPQPRSRAPNRHRTARSANVIDRNLLLACVPWALCYLPPQVAIFFGNA</sequence>
<feature type="signal peptide" evidence="2">
    <location>
        <begin position="1"/>
        <end position="40"/>
    </location>
</feature>
<dbReference type="EMBL" id="CH991545">
    <property type="protein sequence ID" value="EDQ91554.1"/>
    <property type="molecule type" value="Genomic_DNA"/>
</dbReference>
<evidence type="ECO:0000256" key="1">
    <source>
        <dbReference type="SAM" id="MobiDB-lite"/>
    </source>
</evidence>
<keyword evidence="2" id="KW-0732">Signal</keyword>
<organism evidence="3 4">
    <name type="scientific">Monosiga brevicollis</name>
    <name type="common">Choanoflagellate</name>
    <dbReference type="NCBI Taxonomy" id="81824"/>
    <lineage>
        <taxon>Eukaryota</taxon>
        <taxon>Choanoflagellata</taxon>
        <taxon>Craspedida</taxon>
        <taxon>Salpingoecidae</taxon>
        <taxon>Monosiga</taxon>
    </lineage>
</organism>
<reference evidence="3 4" key="1">
    <citation type="journal article" date="2008" name="Nature">
        <title>The genome of the choanoflagellate Monosiga brevicollis and the origin of metazoans.</title>
        <authorList>
            <consortium name="JGI Sequencing"/>
            <person name="King N."/>
            <person name="Westbrook M.J."/>
            <person name="Young S.L."/>
            <person name="Kuo A."/>
            <person name="Abedin M."/>
            <person name="Chapman J."/>
            <person name="Fairclough S."/>
            <person name="Hellsten U."/>
            <person name="Isogai Y."/>
            <person name="Letunic I."/>
            <person name="Marr M."/>
            <person name="Pincus D."/>
            <person name="Putnam N."/>
            <person name="Rokas A."/>
            <person name="Wright K.J."/>
            <person name="Zuzow R."/>
            <person name="Dirks W."/>
            <person name="Good M."/>
            <person name="Goodstein D."/>
            <person name="Lemons D."/>
            <person name="Li W."/>
            <person name="Lyons J.B."/>
            <person name="Morris A."/>
            <person name="Nichols S."/>
            <person name="Richter D.J."/>
            <person name="Salamov A."/>
            <person name="Bork P."/>
            <person name="Lim W.A."/>
            <person name="Manning G."/>
            <person name="Miller W.T."/>
            <person name="McGinnis W."/>
            <person name="Shapiro H."/>
            <person name="Tjian R."/>
            <person name="Grigoriev I.V."/>
            <person name="Rokhsar D."/>
        </authorList>
    </citation>
    <scope>NUCLEOTIDE SEQUENCE [LARGE SCALE GENOMIC DNA]</scope>
    <source>
        <strain evidence="4">MX1 / ATCC 50154</strain>
    </source>
</reference>
<evidence type="ECO:0000313" key="4">
    <source>
        <dbReference type="Proteomes" id="UP000001357"/>
    </source>
</evidence>
<dbReference type="AlphaFoldDB" id="A9UTU4"/>
<dbReference type="KEGG" id="mbr:MONBRDRAFT_6426"/>
<feature type="chain" id="PRO_5002744698" description="DNRLRE domain-containing protein" evidence="2">
    <location>
        <begin position="41"/>
        <end position="335"/>
    </location>
</feature>
<evidence type="ECO:0008006" key="5">
    <source>
        <dbReference type="Google" id="ProtNLM"/>
    </source>
</evidence>
<evidence type="ECO:0000256" key="2">
    <source>
        <dbReference type="SAM" id="SignalP"/>
    </source>
</evidence>
<proteinExistence type="predicted"/>
<feature type="region of interest" description="Disordered" evidence="1">
    <location>
        <begin position="123"/>
        <end position="144"/>
    </location>
</feature>
<dbReference type="Proteomes" id="UP000001357">
    <property type="component" value="Unassembled WGS sequence"/>
</dbReference>
<gene>
    <name evidence="3" type="ORF">MONBRDRAFT_6426</name>
</gene>
<protein>
    <recommendedName>
        <fullName evidence="5">DNRLRE domain-containing protein</fullName>
    </recommendedName>
</protein>
<evidence type="ECO:0000313" key="3">
    <source>
        <dbReference type="EMBL" id="EDQ91554.1"/>
    </source>
</evidence>